<dbReference type="AlphaFoldDB" id="A0A967C7N7"/>
<sequence>MDPVYVVTDIEVNGPTPGEHSMLAFASVAVDAGGEEIESFEAVLETLPGAGEDPITIRWFQGFPEAWAAATQNPEQPDAVMQRYAAWVRGLPGAPIFVAHPLAFDGAWIDFYLRRCTGIRMLKGPWDGERLFYTAGLCLQSFVAAKLDRPLWECDHDRYEPEWLGHVPHSHLSIDDARGYANLLKTFIRMKASAD</sequence>
<dbReference type="InterPro" id="IPR012337">
    <property type="entry name" value="RNaseH-like_sf"/>
</dbReference>
<evidence type="ECO:0000313" key="2">
    <source>
        <dbReference type="Proteomes" id="UP000761264"/>
    </source>
</evidence>
<comment type="caution">
    <text evidence="1">The sequence shown here is derived from an EMBL/GenBank/DDBJ whole genome shotgun (WGS) entry which is preliminary data.</text>
</comment>
<protein>
    <submittedName>
        <fullName evidence="1">DNA polymerase III subunit epsilon</fullName>
    </submittedName>
</protein>
<dbReference type="Gene3D" id="3.30.420.10">
    <property type="entry name" value="Ribonuclease H-like superfamily/Ribonuclease H"/>
    <property type="match status" value="1"/>
</dbReference>
<organism evidence="1 2">
    <name type="scientific">Pelagibius litoralis</name>
    <dbReference type="NCBI Taxonomy" id="374515"/>
    <lineage>
        <taxon>Bacteria</taxon>
        <taxon>Pseudomonadati</taxon>
        <taxon>Pseudomonadota</taxon>
        <taxon>Alphaproteobacteria</taxon>
        <taxon>Rhodospirillales</taxon>
        <taxon>Rhodovibrionaceae</taxon>
        <taxon>Pelagibius</taxon>
    </lineage>
</organism>
<accession>A0A967C7N7</accession>
<dbReference type="GO" id="GO:0003676">
    <property type="term" value="F:nucleic acid binding"/>
    <property type="evidence" value="ECO:0007669"/>
    <property type="project" value="InterPro"/>
</dbReference>
<evidence type="ECO:0000313" key="1">
    <source>
        <dbReference type="EMBL" id="NIA69146.1"/>
    </source>
</evidence>
<gene>
    <name evidence="1" type="ORF">HBA54_11155</name>
</gene>
<name>A0A967C7N7_9PROT</name>
<dbReference type="Proteomes" id="UP000761264">
    <property type="component" value="Unassembled WGS sequence"/>
</dbReference>
<dbReference type="SUPFAM" id="SSF53098">
    <property type="entry name" value="Ribonuclease H-like"/>
    <property type="match status" value="1"/>
</dbReference>
<dbReference type="InterPro" id="IPR036397">
    <property type="entry name" value="RNaseH_sf"/>
</dbReference>
<proteinExistence type="predicted"/>
<reference evidence="1" key="1">
    <citation type="submission" date="2020-03" db="EMBL/GenBank/DDBJ databases">
        <title>Genome of Pelagibius litoralis DSM 21314T.</title>
        <authorList>
            <person name="Wang G."/>
        </authorList>
    </citation>
    <scope>NUCLEOTIDE SEQUENCE</scope>
    <source>
        <strain evidence="1">DSM 21314</strain>
    </source>
</reference>
<keyword evidence="2" id="KW-1185">Reference proteome</keyword>
<dbReference type="EMBL" id="JAAQPH010000007">
    <property type="protein sequence ID" value="NIA69146.1"/>
    <property type="molecule type" value="Genomic_DNA"/>
</dbReference>